<dbReference type="CDD" id="cd13631">
    <property type="entry name" value="PBP2_Ct-PDT_like"/>
    <property type="match status" value="1"/>
</dbReference>
<dbReference type="InterPro" id="IPR036979">
    <property type="entry name" value="CM_dom_sf"/>
</dbReference>
<dbReference type="OrthoDB" id="9802281at2"/>
<comment type="subcellular location">
    <subcellularLocation>
        <location evidence="3">Cytoplasm</location>
    </subcellularLocation>
</comment>
<organism evidence="23 24">
    <name type="scientific">Caproicibacter fermentans</name>
    <dbReference type="NCBI Taxonomy" id="2576756"/>
    <lineage>
        <taxon>Bacteria</taxon>
        <taxon>Bacillati</taxon>
        <taxon>Bacillota</taxon>
        <taxon>Clostridia</taxon>
        <taxon>Eubacteriales</taxon>
        <taxon>Acutalibacteraceae</taxon>
        <taxon>Caproicibacter</taxon>
    </lineage>
</organism>
<dbReference type="InterPro" id="IPR036263">
    <property type="entry name" value="Chorismate_II_sf"/>
</dbReference>
<evidence type="ECO:0000256" key="10">
    <source>
        <dbReference type="ARBA" id="ARBA00022605"/>
    </source>
</evidence>
<keyword evidence="24" id="KW-1185">Reference proteome</keyword>
<comment type="catalytic activity">
    <reaction evidence="18">
        <text>prephenate + H(+) = 3-phenylpyruvate + CO2 + H2O</text>
        <dbReference type="Rhea" id="RHEA:21648"/>
        <dbReference type="ChEBI" id="CHEBI:15377"/>
        <dbReference type="ChEBI" id="CHEBI:15378"/>
        <dbReference type="ChEBI" id="CHEBI:16526"/>
        <dbReference type="ChEBI" id="CHEBI:18005"/>
        <dbReference type="ChEBI" id="CHEBI:29934"/>
        <dbReference type="EC" id="4.2.1.51"/>
    </reaction>
</comment>
<evidence type="ECO:0000256" key="15">
    <source>
        <dbReference type="ARBA" id="ARBA00023268"/>
    </source>
</evidence>
<dbReference type="InterPro" id="IPR008242">
    <property type="entry name" value="Chor_mutase/pphenate_deHydtase"/>
</dbReference>
<evidence type="ECO:0000256" key="8">
    <source>
        <dbReference type="ARBA" id="ARBA00021872"/>
    </source>
</evidence>
<dbReference type="SMART" id="SM00830">
    <property type="entry name" value="CM_2"/>
    <property type="match status" value="1"/>
</dbReference>
<dbReference type="Proteomes" id="UP000469440">
    <property type="component" value="Unassembled WGS sequence"/>
</dbReference>
<evidence type="ECO:0000256" key="17">
    <source>
        <dbReference type="ARBA" id="ARBA00031520"/>
    </source>
</evidence>
<gene>
    <name evidence="23" type="primary">pheA</name>
    <name evidence="23" type="ORF">CAFE_33950</name>
</gene>
<dbReference type="EMBL" id="VWXL01000100">
    <property type="protein sequence ID" value="MVB12653.1"/>
    <property type="molecule type" value="Genomic_DNA"/>
</dbReference>
<dbReference type="PROSITE" id="PS51671">
    <property type="entry name" value="ACT"/>
    <property type="match status" value="1"/>
</dbReference>
<evidence type="ECO:0000259" key="20">
    <source>
        <dbReference type="PROSITE" id="PS51168"/>
    </source>
</evidence>
<dbReference type="GO" id="GO:0046417">
    <property type="term" value="P:chorismate metabolic process"/>
    <property type="evidence" value="ECO:0007669"/>
    <property type="project" value="InterPro"/>
</dbReference>
<evidence type="ECO:0000256" key="18">
    <source>
        <dbReference type="ARBA" id="ARBA00047848"/>
    </source>
</evidence>
<dbReference type="InterPro" id="IPR018528">
    <property type="entry name" value="Preph_deHydtase_CS"/>
</dbReference>
<evidence type="ECO:0000256" key="1">
    <source>
        <dbReference type="ARBA" id="ARBA00000824"/>
    </source>
</evidence>
<evidence type="ECO:0000256" key="14">
    <source>
        <dbReference type="ARBA" id="ARBA00023239"/>
    </source>
</evidence>
<evidence type="ECO:0000256" key="5">
    <source>
        <dbReference type="ARBA" id="ARBA00004817"/>
    </source>
</evidence>
<dbReference type="InterPro" id="IPR001086">
    <property type="entry name" value="Preph_deHydtase"/>
</dbReference>
<dbReference type="InterPro" id="IPR002912">
    <property type="entry name" value="ACT_dom"/>
</dbReference>
<evidence type="ECO:0000313" key="23">
    <source>
        <dbReference type="EMBL" id="MVB12653.1"/>
    </source>
</evidence>
<evidence type="ECO:0000259" key="21">
    <source>
        <dbReference type="PROSITE" id="PS51171"/>
    </source>
</evidence>
<keyword evidence="12" id="KW-0584">Phenylalanine biosynthesis</keyword>
<dbReference type="PANTHER" id="PTHR21022">
    <property type="entry name" value="PREPHENATE DEHYDRATASE P PROTEIN"/>
    <property type="match status" value="1"/>
</dbReference>
<evidence type="ECO:0000256" key="4">
    <source>
        <dbReference type="ARBA" id="ARBA00004741"/>
    </source>
</evidence>
<dbReference type="PROSITE" id="PS00858">
    <property type="entry name" value="PREPHENATE_DEHYDR_2"/>
    <property type="match status" value="1"/>
</dbReference>
<protein>
    <recommendedName>
        <fullName evidence="7">Bifunctional chorismate mutase/prephenate dehydratase</fullName>
        <ecNumber evidence="6">4.2.1.51</ecNumber>
    </recommendedName>
    <alternativeName>
        <fullName evidence="17">Chorismate mutase-prephenate dehydratase</fullName>
    </alternativeName>
    <alternativeName>
        <fullName evidence="8">Prephenate dehydratase</fullName>
    </alternativeName>
    <alternativeName>
        <fullName evidence="16">p-protein</fullName>
    </alternativeName>
</protein>
<dbReference type="InterPro" id="IPR045865">
    <property type="entry name" value="ACT-like_dom_sf"/>
</dbReference>
<feature type="domain" description="ACT" evidence="22">
    <location>
        <begin position="291"/>
        <end position="368"/>
    </location>
</feature>
<dbReference type="PROSITE" id="PS51168">
    <property type="entry name" value="CHORISMATE_MUT_2"/>
    <property type="match status" value="1"/>
</dbReference>
<comment type="pathway">
    <text evidence="4">Amino-acid biosynthesis; L-phenylalanine biosynthesis; phenylpyruvate from prephenate: step 1/1.</text>
</comment>
<keyword evidence="13" id="KW-0413">Isomerase</keyword>
<sequence length="371" mass="40850">MTLEELRKQIDEIDDGILELFLKRMACAKQVAEVKRQKGLPIFNETRELKILDDVCRKAGEYGGQARILYANLMAMSREAQHSALGSGTELRQAVLKASRFPNKPRSVACLGEKGSYSHEALSRLYPEAEPVFFPDFPSIFAAVENGRADLGVLPVENSSAGSVNEVYDLILKYRFSIVSAISLSVRHCLASRETELHEIQTVYSHPQALRQCAGYLKKRGVSSAECSSTAGAAKLAAGKRKTAALCSEHAAAQYGLNILDRNVQDSDGNRTRFIAIGQNLLIPPQANKISLCFAVPHRTGTLYTVLARFAASGLNLTKIESRPIPGRNFEYDFYLDFSGSVADPKTLDLLCALSEELTRFSFLGNYSELE</sequence>
<evidence type="ECO:0000313" key="24">
    <source>
        <dbReference type="Proteomes" id="UP000469440"/>
    </source>
</evidence>
<evidence type="ECO:0000256" key="12">
    <source>
        <dbReference type="ARBA" id="ARBA00023222"/>
    </source>
</evidence>
<keyword evidence="11" id="KW-0057">Aromatic amino acid biosynthesis</keyword>
<keyword evidence="14" id="KW-0456">Lyase</keyword>
<dbReference type="UniPathway" id="UPA00121">
    <property type="reaction ID" value="UER00345"/>
</dbReference>
<dbReference type="EC" id="4.2.1.51" evidence="6"/>
<dbReference type="PROSITE" id="PS00857">
    <property type="entry name" value="PREPHENATE_DEHYDR_1"/>
    <property type="match status" value="1"/>
</dbReference>
<dbReference type="InterPro" id="IPR002701">
    <property type="entry name" value="CM_II_prokaryot"/>
</dbReference>
<dbReference type="PROSITE" id="PS51171">
    <property type="entry name" value="PREPHENATE_DEHYDR_3"/>
    <property type="match status" value="1"/>
</dbReference>
<keyword evidence="10" id="KW-0028">Amino-acid biosynthesis</keyword>
<dbReference type="SUPFAM" id="SSF48600">
    <property type="entry name" value="Chorismate mutase II"/>
    <property type="match status" value="1"/>
</dbReference>
<comment type="caution">
    <text evidence="23">The sequence shown here is derived from an EMBL/GenBank/DDBJ whole genome shotgun (WGS) entry which is preliminary data.</text>
</comment>
<feature type="domain" description="Chorismate mutase" evidence="20">
    <location>
        <begin position="1"/>
        <end position="85"/>
    </location>
</feature>
<dbReference type="CDD" id="cd04905">
    <property type="entry name" value="ACT_CM-PDT"/>
    <property type="match status" value="1"/>
</dbReference>
<evidence type="ECO:0000259" key="22">
    <source>
        <dbReference type="PROSITE" id="PS51671"/>
    </source>
</evidence>
<dbReference type="RefSeq" id="WP_156991281.1">
    <property type="nucleotide sequence ID" value="NZ_VWXL01000100.1"/>
</dbReference>
<dbReference type="SUPFAM" id="SSF55021">
    <property type="entry name" value="ACT-like"/>
    <property type="match status" value="1"/>
</dbReference>
<dbReference type="GO" id="GO:0005737">
    <property type="term" value="C:cytoplasm"/>
    <property type="evidence" value="ECO:0007669"/>
    <property type="project" value="UniProtKB-SubCell"/>
</dbReference>
<dbReference type="SUPFAM" id="SSF53850">
    <property type="entry name" value="Periplasmic binding protein-like II"/>
    <property type="match status" value="1"/>
</dbReference>
<dbReference type="Pfam" id="PF01817">
    <property type="entry name" value="CM_2"/>
    <property type="match status" value="1"/>
</dbReference>
<proteinExistence type="predicted"/>
<dbReference type="Gene3D" id="3.40.190.10">
    <property type="entry name" value="Periplasmic binding protein-like II"/>
    <property type="match status" value="2"/>
</dbReference>
<dbReference type="UniPathway" id="UPA00120">
    <property type="reaction ID" value="UER00203"/>
</dbReference>
<accession>A0A6N8I566</accession>
<dbReference type="AlphaFoldDB" id="A0A6N8I566"/>
<evidence type="ECO:0000256" key="9">
    <source>
        <dbReference type="ARBA" id="ARBA00022490"/>
    </source>
</evidence>
<dbReference type="GO" id="GO:0004106">
    <property type="term" value="F:chorismate mutase activity"/>
    <property type="evidence" value="ECO:0007669"/>
    <property type="project" value="UniProtKB-EC"/>
</dbReference>
<comment type="pathway">
    <text evidence="5">Metabolic intermediate biosynthesis; prephenate biosynthesis; prephenate from chorismate: step 1/1.</text>
</comment>
<evidence type="ECO:0000256" key="2">
    <source>
        <dbReference type="ARBA" id="ARBA00002364"/>
    </source>
</evidence>
<dbReference type="NCBIfam" id="NF008865">
    <property type="entry name" value="PRK11898.1"/>
    <property type="match status" value="1"/>
</dbReference>
<evidence type="ECO:0000256" key="16">
    <source>
        <dbReference type="ARBA" id="ARBA00031175"/>
    </source>
</evidence>
<dbReference type="GO" id="GO:0004664">
    <property type="term" value="F:prephenate dehydratase activity"/>
    <property type="evidence" value="ECO:0007669"/>
    <property type="project" value="UniProtKB-EC"/>
</dbReference>
<dbReference type="Pfam" id="PF00800">
    <property type="entry name" value="PDT"/>
    <property type="match status" value="1"/>
</dbReference>
<comment type="function">
    <text evidence="2">Catalyzes the Claisen rearrangement of chorismate to prephenate and the decarboxylation/dehydration of prephenate to phenylpyruvate.</text>
</comment>
<dbReference type="PANTHER" id="PTHR21022:SF19">
    <property type="entry name" value="PREPHENATE DEHYDRATASE-RELATED"/>
    <property type="match status" value="1"/>
</dbReference>
<keyword evidence="15" id="KW-0511">Multifunctional enzyme</keyword>
<evidence type="ECO:0000256" key="7">
    <source>
        <dbReference type="ARBA" id="ARBA00014401"/>
    </source>
</evidence>
<evidence type="ECO:0000256" key="19">
    <source>
        <dbReference type="PIRSR" id="PIRSR001500-2"/>
    </source>
</evidence>
<dbReference type="PIRSF" id="PIRSF001500">
    <property type="entry name" value="Chor_mut_pdt_Ppr"/>
    <property type="match status" value="1"/>
</dbReference>
<evidence type="ECO:0000256" key="6">
    <source>
        <dbReference type="ARBA" id="ARBA00013147"/>
    </source>
</evidence>
<evidence type="ECO:0000256" key="11">
    <source>
        <dbReference type="ARBA" id="ARBA00023141"/>
    </source>
</evidence>
<feature type="site" description="Essential for prephenate dehydratase activity" evidence="19">
    <location>
        <position position="272"/>
    </location>
</feature>
<reference evidence="23 24" key="1">
    <citation type="submission" date="2019-09" db="EMBL/GenBank/DDBJ databases">
        <title>Genome sequence of Clostridium sp. EA1.</title>
        <authorList>
            <person name="Poehlein A."/>
            <person name="Bengelsdorf F.R."/>
            <person name="Daniel R."/>
        </authorList>
    </citation>
    <scope>NUCLEOTIDE SEQUENCE [LARGE SCALE GENOMIC DNA]</scope>
    <source>
        <strain evidence="23 24">EA1</strain>
    </source>
</reference>
<keyword evidence="9" id="KW-0963">Cytoplasm</keyword>
<feature type="domain" description="Prephenate dehydratase" evidence="21">
    <location>
        <begin position="107"/>
        <end position="279"/>
    </location>
</feature>
<dbReference type="Gene3D" id="3.30.70.260">
    <property type="match status" value="1"/>
</dbReference>
<comment type="catalytic activity">
    <reaction evidence="1">
        <text>chorismate = prephenate</text>
        <dbReference type="Rhea" id="RHEA:13897"/>
        <dbReference type="ChEBI" id="CHEBI:29748"/>
        <dbReference type="ChEBI" id="CHEBI:29934"/>
        <dbReference type="EC" id="5.4.99.5"/>
    </reaction>
</comment>
<dbReference type="GO" id="GO:0009094">
    <property type="term" value="P:L-phenylalanine biosynthetic process"/>
    <property type="evidence" value="ECO:0007669"/>
    <property type="project" value="UniProtKB-UniPathway"/>
</dbReference>
<evidence type="ECO:0000256" key="13">
    <source>
        <dbReference type="ARBA" id="ARBA00023235"/>
    </source>
</evidence>
<dbReference type="Gene3D" id="1.20.59.10">
    <property type="entry name" value="Chorismate mutase"/>
    <property type="match status" value="1"/>
</dbReference>
<evidence type="ECO:0000256" key="3">
    <source>
        <dbReference type="ARBA" id="ARBA00004496"/>
    </source>
</evidence>
<name>A0A6N8I566_9FIRM</name>